<dbReference type="PANTHER" id="PTHR11782:SF83">
    <property type="entry name" value="GUANOSINE-DIPHOSPHATASE"/>
    <property type="match status" value="1"/>
</dbReference>
<dbReference type="GO" id="GO:0045134">
    <property type="term" value="F:UDP phosphatase activity"/>
    <property type="evidence" value="ECO:0007669"/>
    <property type="project" value="TreeGrafter"/>
</dbReference>
<feature type="region of interest" description="Disordered" evidence="5">
    <location>
        <begin position="1"/>
        <end position="63"/>
    </location>
</feature>
<dbReference type="VEuPathDB" id="VectorBase:HLOH_054094"/>
<keyword evidence="4" id="KW-0547">Nucleotide-binding</keyword>
<dbReference type="EMBL" id="JABSTR010000001">
    <property type="protein sequence ID" value="KAH9362873.1"/>
    <property type="molecule type" value="Genomic_DNA"/>
</dbReference>
<sequence length="711" mass="76850">MNGPRAAPLPYLASRNPRRPIAARRPPDVALTRRFGDSMRAQGPRSGPGGLRKSHAGRSGASRWSAAHIWSTRVAELFRARRHADVGRSSSFHLRRVAMATEARRRAVARRASRTCRCLDTWLGAAAGAPALPAADDAPLRHRASARVVRAARGHRRAGPATSSMEVQLKSASAPDQSPVVVRTHGGATADSLLGAFCHDRNQEYDPSLALYTHANEPLRGGSSLDALRPHLFLANWGLLGALCAVLGLLGLLVVSMAYGLTGGQVPFVHGVVVDAGSSHSEATLYRWEGAKYLGTGRVVQVGHRSAEPGISSLGPRGAGPALAQAVGEVLGELKAPVFLGATAGMRLLNLTNPTESEAVLMAAECALKPLGLQRAGILSGHDEGLFAWLSSNYLFDRIPVEADDTATYGAVDLGGASTQIAFEVDSNESGDVSTLQLYGRPYNVFSITYLCYGVNEVERRFLAHLVTQKNFNLNVPSPCHNAGFSFNRTAQEVIGEYCTATPETEEWLKKNPGAVFTFAGEGSATKCSETMAEVMDPSECKKKYKECMEPPPVPVPHNRQFIGFSAFYYTASALNSTKVPLSAFKNASDYLCSSSWDEAKKTGVPERYLYRYCLQAMYMRNVLLDQYKFTDATWPNLMFTKKAKDYEVGWSLGFMINATNAIPAAKPSLPSIGRNLFVLLVVLFVLLLALAAAFLLLARKQSRARLVPPP</sequence>
<dbReference type="PANTHER" id="PTHR11782">
    <property type="entry name" value="ADENOSINE/GUANOSINE DIPHOSPHATASE"/>
    <property type="match status" value="1"/>
</dbReference>
<dbReference type="Pfam" id="PF01150">
    <property type="entry name" value="GDA1_CD39"/>
    <property type="match status" value="1"/>
</dbReference>
<feature type="transmembrane region" description="Helical" evidence="6">
    <location>
        <begin position="677"/>
        <end position="699"/>
    </location>
</feature>
<keyword evidence="6" id="KW-0812">Transmembrane</keyword>
<feature type="transmembrane region" description="Helical" evidence="6">
    <location>
        <begin position="237"/>
        <end position="261"/>
    </location>
</feature>
<keyword evidence="6" id="KW-1133">Transmembrane helix</keyword>
<proteinExistence type="inferred from homology"/>
<keyword evidence="8" id="KW-1185">Reference proteome</keyword>
<dbReference type="Proteomes" id="UP000821853">
    <property type="component" value="Chromosome 1"/>
</dbReference>
<evidence type="ECO:0000256" key="3">
    <source>
        <dbReference type="PIRSR" id="PIRSR600407-1"/>
    </source>
</evidence>
<keyword evidence="6" id="KW-0472">Membrane</keyword>
<name>A0A9J6FKE3_HAELO</name>
<protein>
    <recommendedName>
        <fullName evidence="9">Nucleoside phosphatase</fullName>
    </recommendedName>
</protein>
<comment type="caution">
    <text evidence="7">The sequence shown here is derived from an EMBL/GenBank/DDBJ whole genome shotgun (WGS) entry which is preliminary data.</text>
</comment>
<evidence type="ECO:0000256" key="4">
    <source>
        <dbReference type="PIRSR" id="PIRSR600407-2"/>
    </source>
</evidence>
<dbReference type="GO" id="GO:0017111">
    <property type="term" value="F:ribonucleoside triphosphate phosphatase activity"/>
    <property type="evidence" value="ECO:0007669"/>
    <property type="project" value="TreeGrafter"/>
</dbReference>
<dbReference type="GO" id="GO:0005886">
    <property type="term" value="C:plasma membrane"/>
    <property type="evidence" value="ECO:0007669"/>
    <property type="project" value="TreeGrafter"/>
</dbReference>
<evidence type="ECO:0000256" key="1">
    <source>
        <dbReference type="ARBA" id="ARBA00009283"/>
    </source>
</evidence>
<comment type="similarity">
    <text evidence="1">Belongs to the GDA1/CD39 NTPase family.</text>
</comment>
<dbReference type="Gene3D" id="3.30.420.40">
    <property type="match status" value="1"/>
</dbReference>
<evidence type="ECO:0000313" key="7">
    <source>
        <dbReference type="EMBL" id="KAH9362873.1"/>
    </source>
</evidence>
<evidence type="ECO:0000313" key="8">
    <source>
        <dbReference type="Proteomes" id="UP000821853"/>
    </source>
</evidence>
<evidence type="ECO:0000256" key="6">
    <source>
        <dbReference type="SAM" id="Phobius"/>
    </source>
</evidence>
<keyword evidence="2" id="KW-0378">Hydrolase</keyword>
<evidence type="ECO:0000256" key="2">
    <source>
        <dbReference type="ARBA" id="ARBA00022801"/>
    </source>
</evidence>
<dbReference type="AlphaFoldDB" id="A0A9J6FKE3"/>
<gene>
    <name evidence="7" type="ORF">HPB48_015164</name>
</gene>
<dbReference type="GO" id="GO:0009134">
    <property type="term" value="P:nucleoside diphosphate catabolic process"/>
    <property type="evidence" value="ECO:0007669"/>
    <property type="project" value="TreeGrafter"/>
</dbReference>
<feature type="binding site" evidence="4">
    <location>
        <begin position="416"/>
        <end position="420"/>
    </location>
    <ligand>
        <name>ATP</name>
        <dbReference type="ChEBI" id="CHEBI:30616"/>
    </ligand>
</feature>
<accession>A0A9J6FKE3</accession>
<dbReference type="Gene3D" id="3.30.420.150">
    <property type="entry name" value="Exopolyphosphatase. Domain 2"/>
    <property type="match status" value="1"/>
</dbReference>
<keyword evidence="4" id="KW-0067">ATP-binding</keyword>
<evidence type="ECO:0008006" key="9">
    <source>
        <dbReference type="Google" id="ProtNLM"/>
    </source>
</evidence>
<reference evidence="7 8" key="1">
    <citation type="journal article" date="2020" name="Cell">
        <title>Large-Scale Comparative Analyses of Tick Genomes Elucidate Their Genetic Diversity and Vector Capacities.</title>
        <authorList>
            <consortium name="Tick Genome and Microbiome Consortium (TIGMIC)"/>
            <person name="Jia N."/>
            <person name="Wang J."/>
            <person name="Shi W."/>
            <person name="Du L."/>
            <person name="Sun Y."/>
            <person name="Zhan W."/>
            <person name="Jiang J.F."/>
            <person name="Wang Q."/>
            <person name="Zhang B."/>
            <person name="Ji P."/>
            <person name="Bell-Sakyi L."/>
            <person name="Cui X.M."/>
            <person name="Yuan T.T."/>
            <person name="Jiang B.G."/>
            <person name="Yang W.F."/>
            <person name="Lam T.T."/>
            <person name="Chang Q.C."/>
            <person name="Ding S.J."/>
            <person name="Wang X.J."/>
            <person name="Zhu J.G."/>
            <person name="Ruan X.D."/>
            <person name="Zhao L."/>
            <person name="Wei J.T."/>
            <person name="Ye R.Z."/>
            <person name="Que T.C."/>
            <person name="Du C.H."/>
            <person name="Zhou Y.H."/>
            <person name="Cheng J.X."/>
            <person name="Dai P.F."/>
            <person name="Guo W.B."/>
            <person name="Han X.H."/>
            <person name="Huang E.J."/>
            <person name="Li L.F."/>
            <person name="Wei W."/>
            <person name="Gao Y.C."/>
            <person name="Liu J.Z."/>
            <person name="Shao H.Z."/>
            <person name="Wang X."/>
            <person name="Wang C.C."/>
            <person name="Yang T.C."/>
            <person name="Huo Q.B."/>
            <person name="Li W."/>
            <person name="Chen H.Y."/>
            <person name="Chen S.E."/>
            <person name="Zhou L.G."/>
            <person name="Ni X.B."/>
            <person name="Tian J.H."/>
            <person name="Sheng Y."/>
            <person name="Liu T."/>
            <person name="Pan Y.S."/>
            <person name="Xia L.Y."/>
            <person name="Li J."/>
            <person name="Zhao F."/>
            <person name="Cao W.C."/>
        </authorList>
    </citation>
    <scope>NUCLEOTIDE SEQUENCE [LARGE SCALE GENOMIC DNA]</scope>
    <source>
        <strain evidence="7">HaeL-2018</strain>
    </source>
</reference>
<feature type="active site" description="Proton acceptor" evidence="3">
    <location>
        <position position="384"/>
    </location>
</feature>
<dbReference type="OrthoDB" id="6372431at2759"/>
<dbReference type="InterPro" id="IPR000407">
    <property type="entry name" value="GDA1_CD39_NTPase"/>
</dbReference>
<dbReference type="GO" id="GO:0005524">
    <property type="term" value="F:ATP binding"/>
    <property type="evidence" value="ECO:0007669"/>
    <property type="project" value="UniProtKB-KW"/>
</dbReference>
<dbReference type="GO" id="GO:0004382">
    <property type="term" value="F:GDP phosphatase activity"/>
    <property type="evidence" value="ECO:0007669"/>
    <property type="project" value="TreeGrafter"/>
</dbReference>
<dbReference type="OMA" id="NEECRYQ"/>
<organism evidence="7 8">
    <name type="scientific">Haemaphysalis longicornis</name>
    <name type="common">Bush tick</name>
    <dbReference type="NCBI Taxonomy" id="44386"/>
    <lineage>
        <taxon>Eukaryota</taxon>
        <taxon>Metazoa</taxon>
        <taxon>Ecdysozoa</taxon>
        <taxon>Arthropoda</taxon>
        <taxon>Chelicerata</taxon>
        <taxon>Arachnida</taxon>
        <taxon>Acari</taxon>
        <taxon>Parasitiformes</taxon>
        <taxon>Ixodida</taxon>
        <taxon>Ixodoidea</taxon>
        <taxon>Ixodidae</taxon>
        <taxon>Haemaphysalinae</taxon>
        <taxon>Haemaphysalis</taxon>
    </lineage>
</organism>
<evidence type="ECO:0000256" key="5">
    <source>
        <dbReference type="SAM" id="MobiDB-lite"/>
    </source>
</evidence>